<dbReference type="AlphaFoldDB" id="A0AAD8YPG8"/>
<protein>
    <submittedName>
        <fullName evidence="2">Uncharacterized protein</fullName>
    </submittedName>
</protein>
<organism evidence="2 3">
    <name type="scientific">Electrophorus voltai</name>
    <dbReference type="NCBI Taxonomy" id="2609070"/>
    <lineage>
        <taxon>Eukaryota</taxon>
        <taxon>Metazoa</taxon>
        <taxon>Chordata</taxon>
        <taxon>Craniata</taxon>
        <taxon>Vertebrata</taxon>
        <taxon>Euteleostomi</taxon>
        <taxon>Actinopterygii</taxon>
        <taxon>Neopterygii</taxon>
        <taxon>Teleostei</taxon>
        <taxon>Ostariophysi</taxon>
        <taxon>Gymnotiformes</taxon>
        <taxon>Gymnotoidei</taxon>
        <taxon>Gymnotidae</taxon>
        <taxon>Electrophorus</taxon>
    </lineage>
</organism>
<dbReference type="Proteomes" id="UP001239994">
    <property type="component" value="Unassembled WGS sequence"/>
</dbReference>
<keyword evidence="3" id="KW-1185">Reference proteome</keyword>
<gene>
    <name evidence="2" type="ORF">P4O66_003467</name>
</gene>
<dbReference type="EMBL" id="JAROKS010000026">
    <property type="protein sequence ID" value="KAK1784797.1"/>
    <property type="molecule type" value="Genomic_DNA"/>
</dbReference>
<reference evidence="2" key="1">
    <citation type="submission" date="2023-03" db="EMBL/GenBank/DDBJ databases">
        <title>Electrophorus voltai genome.</title>
        <authorList>
            <person name="Bian C."/>
        </authorList>
    </citation>
    <scope>NUCLEOTIDE SEQUENCE</scope>
    <source>
        <strain evidence="2">CB-2022</strain>
        <tissue evidence="2">Muscle</tissue>
    </source>
</reference>
<comment type="caution">
    <text evidence="2">The sequence shown here is derived from an EMBL/GenBank/DDBJ whole genome shotgun (WGS) entry which is preliminary data.</text>
</comment>
<name>A0AAD8YPG8_9TELE</name>
<evidence type="ECO:0000313" key="3">
    <source>
        <dbReference type="Proteomes" id="UP001239994"/>
    </source>
</evidence>
<proteinExistence type="predicted"/>
<feature type="region of interest" description="Disordered" evidence="1">
    <location>
        <begin position="78"/>
        <end position="102"/>
    </location>
</feature>
<accession>A0AAD8YPG8</accession>
<evidence type="ECO:0000313" key="2">
    <source>
        <dbReference type="EMBL" id="KAK1784797.1"/>
    </source>
</evidence>
<sequence length="427" mass="44778">MTEVSSGASPVDRPAILRSSRYSGCSSVVYKNPKLQTKKTVNVSKVFCDGNMQAHVTLCVHACVAASAAVAGICQEPPTHPSSVAPPTRGSKMGHQAEGRRVRSTQPVVWNGMAVHQYRVHVISMEKSVSTAHLLGLSLQHFRGAIISSVAHSVELVEQGSNIIKLEVPLAPFTPLIAGPLIAGPLIAGPLITGPLIAGPLIAGPLIAGLLIAGPLITGPLITGPLITGPLIAGPLPTSPVRRKSYEVAPRVPEGCGSRLSSQQDRQENVILVTQWNSSGGRNAELRTGEDEAGDRVGTLQVPYLSFSRSVRAGSRVWPPVPAVIGGPGSRTACWSQDGSVLQREGTPCQAANGEPGEVDETRPPLSPPLHQQLTALCLSHALGCQESCCSGGTPQTWLHPPCLQGSVSGTFLNYSSNGRMKMREPP</sequence>
<evidence type="ECO:0000256" key="1">
    <source>
        <dbReference type="SAM" id="MobiDB-lite"/>
    </source>
</evidence>